<gene>
    <name evidence="8" type="primary">der</name>
    <name evidence="12" type="ORF">A3J48_04545</name>
</gene>
<dbReference type="InterPro" id="IPR015946">
    <property type="entry name" value="KH_dom-like_a/b"/>
</dbReference>
<dbReference type="STRING" id="1817832.A3J48_04545"/>
<keyword evidence="5 8" id="KW-0547">Nucleotide-binding</keyword>
<dbReference type="GO" id="GO:0042254">
    <property type="term" value="P:ribosome biogenesis"/>
    <property type="evidence" value="ECO:0007669"/>
    <property type="project" value="UniProtKB-KW"/>
</dbReference>
<name>A0A1F5P6J2_9BACT</name>
<dbReference type="InterPro" id="IPR003593">
    <property type="entry name" value="AAA+_ATPase"/>
</dbReference>
<dbReference type="AlphaFoldDB" id="A0A1F5P6J2"/>
<dbReference type="InterPro" id="IPR006073">
    <property type="entry name" value="GTP-bd"/>
</dbReference>
<feature type="domain" description="EngA-type G" evidence="11">
    <location>
        <begin position="6"/>
        <end position="178"/>
    </location>
</feature>
<feature type="binding site" evidence="8">
    <location>
        <begin position="305"/>
        <end position="308"/>
    </location>
    <ligand>
        <name>GTP</name>
        <dbReference type="ChEBI" id="CHEBI:37565"/>
        <label>2</label>
    </ligand>
</feature>
<dbReference type="HAMAP" id="MF_00195">
    <property type="entry name" value="GTPase_Der"/>
    <property type="match status" value="1"/>
</dbReference>
<evidence type="ECO:0000256" key="2">
    <source>
        <dbReference type="ARBA" id="ARBA00020953"/>
    </source>
</evidence>
<dbReference type="CDD" id="cd01894">
    <property type="entry name" value="EngA1"/>
    <property type="match status" value="1"/>
</dbReference>
<feature type="binding site" evidence="8">
    <location>
        <begin position="193"/>
        <end position="200"/>
    </location>
    <ligand>
        <name>GTP</name>
        <dbReference type="ChEBI" id="CHEBI:37565"/>
        <label>2</label>
    </ligand>
</feature>
<evidence type="ECO:0000256" key="9">
    <source>
        <dbReference type="PROSITE-ProRule" id="PRU01049"/>
    </source>
</evidence>
<evidence type="ECO:0000256" key="8">
    <source>
        <dbReference type="HAMAP-Rule" id="MF_00195"/>
    </source>
</evidence>
<dbReference type="PANTHER" id="PTHR43834">
    <property type="entry name" value="GTPASE DER"/>
    <property type="match status" value="1"/>
</dbReference>
<evidence type="ECO:0000256" key="4">
    <source>
        <dbReference type="ARBA" id="ARBA00022737"/>
    </source>
</evidence>
<dbReference type="NCBIfam" id="TIGR03594">
    <property type="entry name" value="GTPase_EngA"/>
    <property type="match status" value="1"/>
</dbReference>
<feature type="binding site" evidence="8">
    <location>
        <begin position="240"/>
        <end position="244"/>
    </location>
    <ligand>
        <name>GTP</name>
        <dbReference type="ChEBI" id="CHEBI:37565"/>
        <label>2</label>
    </ligand>
</feature>
<dbReference type="GO" id="GO:0043022">
    <property type="term" value="F:ribosome binding"/>
    <property type="evidence" value="ECO:0007669"/>
    <property type="project" value="TreeGrafter"/>
</dbReference>
<dbReference type="EMBL" id="MFES01000025">
    <property type="protein sequence ID" value="OGE85561.1"/>
    <property type="molecule type" value="Genomic_DNA"/>
</dbReference>
<keyword evidence="3 8" id="KW-0690">Ribosome biogenesis</keyword>
<dbReference type="InterPro" id="IPR027417">
    <property type="entry name" value="P-loop_NTPase"/>
</dbReference>
<dbReference type="Pfam" id="PF01926">
    <property type="entry name" value="MMR_HSR1"/>
    <property type="match status" value="2"/>
</dbReference>
<dbReference type="PRINTS" id="PR00326">
    <property type="entry name" value="GTP1OBG"/>
</dbReference>
<dbReference type="SUPFAM" id="SSF52540">
    <property type="entry name" value="P-loop containing nucleoside triphosphate hydrolases"/>
    <property type="match status" value="2"/>
</dbReference>
<dbReference type="PIRSF" id="PIRSF006485">
    <property type="entry name" value="GTP-binding_EngA"/>
    <property type="match status" value="1"/>
</dbReference>
<dbReference type="InterPro" id="IPR016484">
    <property type="entry name" value="GTPase_Der"/>
</dbReference>
<organism evidence="12 13">
    <name type="scientific">Candidatus Doudnabacteria bacterium RIFCSPHIGHO2_02_FULL_46_11</name>
    <dbReference type="NCBI Taxonomy" id="1817832"/>
    <lineage>
        <taxon>Bacteria</taxon>
        <taxon>Candidatus Doudnaibacteriota</taxon>
    </lineage>
</organism>
<comment type="function">
    <text evidence="8 10">GTPase that plays an essential role in the late steps of ribosome biogenesis.</text>
</comment>
<dbReference type="InterPro" id="IPR005225">
    <property type="entry name" value="Small_GTP-bd"/>
</dbReference>
<evidence type="ECO:0000313" key="12">
    <source>
        <dbReference type="EMBL" id="OGE85561.1"/>
    </source>
</evidence>
<feature type="binding site" evidence="8">
    <location>
        <begin position="12"/>
        <end position="19"/>
    </location>
    <ligand>
        <name>GTP</name>
        <dbReference type="ChEBI" id="CHEBI:37565"/>
        <label>1</label>
    </ligand>
</feature>
<dbReference type="Gene3D" id="3.30.300.20">
    <property type="match status" value="1"/>
</dbReference>
<proteinExistence type="inferred from homology"/>
<feature type="domain" description="EngA-type G" evidence="11">
    <location>
        <begin position="187"/>
        <end position="361"/>
    </location>
</feature>
<reference evidence="12 13" key="1">
    <citation type="journal article" date="2016" name="Nat. Commun.">
        <title>Thousands of microbial genomes shed light on interconnected biogeochemical processes in an aquifer system.</title>
        <authorList>
            <person name="Anantharaman K."/>
            <person name="Brown C.T."/>
            <person name="Hug L.A."/>
            <person name="Sharon I."/>
            <person name="Castelle C.J."/>
            <person name="Probst A.J."/>
            <person name="Thomas B.C."/>
            <person name="Singh A."/>
            <person name="Wilkins M.J."/>
            <person name="Karaoz U."/>
            <person name="Brodie E.L."/>
            <person name="Williams K.H."/>
            <person name="Hubbard S.S."/>
            <person name="Banfield J.F."/>
        </authorList>
    </citation>
    <scope>NUCLEOTIDE SEQUENCE [LARGE SCALE GENOMIC DNA]</scope>
</reference>
<dbReference type="InterPro" id="IPR032859">
    <property type="entry name" value="KH_dom-like"/>
</dbReference>
<dbReference type="SMART" id="SM00382">
    <property type="entry name" value="AAA"/>
    <property type="match status" value="2"/>
</dbReference>
<dbReference type="GO" id="GO:0005525">
    <property type="term" value="F:GTP binding"/>
    <property type="evidence" value="ECO:0007669"/>
    <property type="project" value="UniProtKB-UniRule"/>
</dbReference>
<dbReference type="Pfam" id="PF14714">
    <property type="entry name" value="KH_dom-like"/>
    <property type="match status" value="1"/>
</dbReference>
<evidence type="ECO:0000256" key="5">
    <source>
        <dbReference type="ARBA" id="ARBA00022741"/>
    </source>
</evidence>
<dbReference type="Proteomes" id="UP000176786">
    <property type="component" value="Unassembled WGS sequence"/>
</dbReference>
<feature type="binding site" evidence="8">
    <location>
        <begin position="59"/>
        <end position="63"/>
    </location>
    <ligand>
        <name>GTP</name>
        <dbReference type="ChEBI" id="CHEBI:37565"/>
        <label>1</label>
    </ligand>
</feature>
<evidence type="ECO:0000259" key="11">
    <source>
        <dbReference type="PROSITE" id="PS51712"/>
    </source>
</evidence>
<evidence type="ECO:0000256" key="7">
    <source>
        <dbReference type="ARBA" id="ARBA00032345"/>
    </source>
</evidence>
<feature type="binding site" evidence="8">
    <location>
        <begin position="129"/>
        <end position="132"/>
    </location>
    <ligand>
        <name>GTP</name>
        <dbReference type="ChEBI" id="CHEBI:37565"/>
        <label>1</label>
    </ligand>
</feature>
<dbReference type="CDD" id="cd01895">
    <property type="entry name" value="EngA2"/>
    <property type="match status" value="1"/>
</dbReference>
<dbReference type="NCBIfam" id="TIGR00231">
    <property type="entry name" value="small_GTP"/>
    <property type="match status" value="2"/>
</dbReference>
<evidence type="ECO:0000256" key="1">
    <source>
        <dbReference type="ARBA" id="ARBA00008279"/>
    </source>
</evidence>
<evidence type="ECO:0000256" key="6">
    <source>
        <dbReference type="ARBA" id="ARBA00023134"/>
    </source>
</evidence>
<evidence type="ECO:0000313" key="13">
    <source>
        <dbReference type="Proteomes" id="UP000176786"/>
    </source>
</evidence>
<protein>
    <recommendedName>
        <fullName evidence="2 8">GTPase Der</fullName>
    </recommendedName>
    <alternativeName>
        <fullName evidence="7 8">GTP-binding protein EngA</fullName>
    </alternativeName>
</protein>
<accession>A0A1F5P6J2</accession>
<sequence length="448" mass="50080">MSKKTPTIALVGPPNVGKSTLFNTMLGKRIAITGPRPGTTRDRAYGETKWNDKRFILIDTGGLARKSGDPLEKNIRAQTQLAVTEADAIIFVVDAKAPVSAAVNTTKELKEVLRKNKLLNKLPVFVVANKIDSAKYTEKAKADFVRLGLGGIWPISALTGRGVGDLLDKLVEEIEKSEDEEPEEIFANVAIVGKPNAGKSTLVNHLVGEERAIVSPLPGTTRAAVDVKISYKGKILKFIDTAGMRRRSKIDIDVEQYALFQALKSLENSDVVVLMLDAADVRARFEQTIAGKLKSSVKGIVIALNKVDLLEDKKEIERIKESTIRRFPFLRFVKFIPISAEKGWNVKELLEAIVEAKNSRLKEIPEEDLTKDLKAWIKKNPPMKLRAQKKPVIYDLEQVKTNPPVFMLVVNDPAAIHYSYVRHLENKIREKYEYAGTAIKIRLRRPER</sequence>
<keyword evidence="6 8" id="KW-0342">GTP-binding</keyword>
<dbReference type="PANTHER" id="PTHR43834:SF6">
    <property type="entry name" value="GTPASE DER"/>
    <property type="match status" value="1"/>
</dbReference>
<comment type="similarity">
    <text evidence="1 8 9 10">Belongs to the TRAFAC class TrmE-Era-EngA-EngB-Septin-like GTPase superfamily. EngA (Der) GTPase family.</text>
</comment>
<dbReference type="InterPro" id="IPR031166">
    <property type="entry name" value="G_ENGA"/>
</dbReference>
<dbReference type="Gene3D" id="3.40.50.300">
    <property type="entry name" value="P-loop containing nucleotide triphosphate hydrolases"/>
    <property type="match status" value="2"/>
</dbReference>
<comment type="subunit">
    <text evidence="8">Associates with the 50S ribosomal subunit.</text>
</comment>
<comment type="caution">
    <text evidence="12">The sequence shown here is derived from an EMBL/GenBank/DDBJ whole genome shotgun (WGS) entry which is preliminary data.</text>
</comment>
<evidence type="ECO:0000256" key="10">
    <source>
        <dbReference type="RuleBase" id="RU004481"/>
    </source>
</evidence>
<keyword evidence="4 10" id="KW-0677">Repeat</keyword>
<evidence type="ECO:0000256" key="3">
    <source>
        <dbReference type="ARBA" id="ARBA00022517"/>
    </source>
</evidence>
<dbReference type="PROSITE" id="PS51712">
    <property type="entry name" value="G_ENGA"/>
    <property type="match status" value="2"/>
</dbReference>